<dbReference type="AlphaFoldDB" id="A0AAV5IVT7"/>
<gene>
    <name evidence="1" type="ORF">SLEP1_g17894</name>
</gene>
<dbReference type="Proteomes" id="UP001054252">
    <property type="component" value="Unassembled WGS sequence"/>
</dbReference>
<proteinExistence type="predicted"/>
<comment type="caution">
    <text evidence="1">The sequence shown here is derived from an EMBL/GenBank/DDBJ whole genome shotgun (WGS) entry which is preliminary data.</text>
</comment>
<dbReference type="EMBL" id="BPVZ01000024">
    <property type="protein sequence ID" value="GKV05946.1"/>
    <property type="molecule type" value="Genomic_DNA"/>
</dbReference>
<organism evidence="1 2">
    <name type="scientific">Rubroshorea leprosula</name>
    <dbReference type="NCBI Taxonomy" id="152421"/>
    <lineage>
        <taxon>Eukaryota</taxon>
        <taxon>Viridiplantae</taxon>
        <taxon>Streptophyta</taxon>
        <taxon>Embryophyta</taxon>
        <taxon>Tracheophyta</taxon>
        <taxon>Spermatophyta</taxon>
        <taxon>Magnoliopsida</taxon>
        <taxon>eudicotyledons</taxon>
        <taxon>Gunneridae</taxon>
        <taxon>Pentapetalae</taxon>
        <taxon>rosids</taxon>
        <taxon>malvids</taxon>
        <taxon>Malvales</taxon>
        <taxon>Dipterocarpaceae</taxon>
        <taxon>Rubroshorea</taxon>
    </lineage>
</organism>
<evidence type="ECO:0000313" key="2">
    <source>
        <dbReference type="Proteomes" id="UP001054252"/>
    </source>
</evidence>
<accession>A0AAV5IVT7</accession>
<sequence>MKERKFSKVKSAIKFIWWGGRWGKAEGENAQPRLVSSTKPVGCQLT</sequence>
<protein>
    <submittedName>
        <fullName evidence="1">Uncharacterized protein</fullName>
    </submittedName>
</protein>
<evidence type="ECO:0000313" key="1">
    <source>
        <dbReference type="EMBL" id="GKV05946.1"/>
    </source>
</evidence>
<name>A0AAV5IVT7_9ROSI</name>
<reference evidence="1 2" key="1">
    <citation type="journal article" date="2021" name="Commun. Biol.">
        <title>The genome of Shorea leprosula (Dipterocarpaceae) highlights the ecological relevance of drought in aseasonal tropical rainforests.</title>
        <authorList>
            <person name="Ng K.K.S."/>
            <person name="Kobayashi M.J."/>
            <person name="Fawcett J.A."/>
            <person name="Hatakeyama M."/>
            <person name="Paape T."/>
            <person name="Ng C.H."/>
            <person name="Ang C.C."/>
            <person name="Tnah L.H."/>
            <person name="Lee C.T."/>
            <person name="Nishiyama T."/>
            <person name="Sese J."/>
            <person name="O'Brien M.J."/>
            <person name="Copetti D."/>
            <person name="Mohd Noor M.I."/>
            <person name="Ong R.C."/>
            <person name="Putra M."/>
            <person name="Sireger I.Z."/>
            <person name="Indrioko S."/>
            <person name="Kosugi Y."/>
            <person name="Izuno A."/>
            <person name="Isagi Y."/>
            <person name="Lee S.L."/>
            <person name="Shimizu K.K."/>
        </authorList>
    </citation>
    <scope>NUCLEOTIDE SEQUENCE [LARGE SCALE GENOMIC DNA]</scope>
    <source>
        <strain evidence="1">214</strain>
    </source>
</reference>
<keyword evidence="2" id="KW-1185">Reference proteome</keyword>